<feature type="region of interest" description="Disordered" evidence="4">
    <location>
        <begin position="48"/>
        <end position="130"/>
    </location>
</feature>
<proteinExistence type="predicted"/>
<dbReference type="Ensembl" id="ENSOANT00000053905.1">
    <property type="protein sequence ID" value="ENSOANP00000038368.1"/>
    <property type="gene ID" value="ENSOANG00000043042.1"/>
</dbReference>
<name>A0A6I8NC91_ORNAN</name>
<dbReference type="Gene3D" id="1.20.5.1160">
    <property type="entry name" value="Vasodilator-stimulated phosphoprotein"/>
    <property type="match status" value="1"/>
</dbReference>
<dbReference type="FunCoup" id="A0A6I8NC91">
    <property type="interactions" value="116"/>
</dbReference>
<dbReference type="Proteomes" id="UP000002279">
    <property type="component" value="Unplaced"/>
</dbReference>
<keyword evidence="8" id="KW-1185">Reference proteome</keyword>
<dbReference type="Bgee" id="ENSOANG00000043042">
    <property type="expression patterns" value="Expressed in adult mammalian kidney and 8 other cell types or tissues"/>
</dbReference>
<feature type="chain" id="PRO_5026184542" description="IF rod domain-containing protein" evidence="5">
    <location>
        <begin position="17"/>
        <end position="599"/>
    </location>
</feature>
<evidence type="ECO:0000256" key="4">
    <source>
        <dbReference type="SAM" id="MobiDB-lite"/>
    </source>
</evidence>
<dbReference type="AlphaFoldDB" id="A0A6I8NC91"/>
<evidence type="ECO:0000256" key="5">
    <source>
        <dbReference type="SAM" id="SignalP"/>
    </source>
</evidence>
<dbReference type="GO" id="GO:0005882">
    <property type="term" value="C:intermediate filament"/>
    <property type="evidence" value="ECO:0007669"/>
    <property type="project" value="UniProtKB-KW"/>
</dbReference>
<feature type="compositionally biased region" description="Polar residues" evidence="4">
    <location>
        <begin position="567"/>
        <end position="586"/>
    </location>
</feature>
<feature type="compositionally biased region" description="Gly residues" evidence="4">
    <location>
        <begin position="49"/>
        <end position="69"/>
    </location>
</feature>
<evidence type="ECO:0000259" key="6">
    <source>
        <dbReference type="PROSITE" id="PS51842"/>
    </source>
</evidence>
<dbReference type="SMART" id="SM01391">
    <property type="entry name" value="Filament"/>
    <property type="match status" value="1"/>
</dbReference>
<keyword evidence="5" id="KW-0732">Signal</keyword>
<feature type="region of interest" description="Disordered" evidence="4">
    <location>
        <begin position="524"/>
        <end position="599"/>
    </location>
</feature>
<reference evidence="7" key="1">
    <citation type="submission" date="2025-08" db="UniProtKB">
        <authorList>
            <consortium name="Ensembl"/>
        </authorList>
    </citation>
    <scope>IDENTIFICATION</scope>
    <source>
        <strain evidence="7">Glennie</strain>
    </source>
</reference>
<dbReference type="InParanoid" id="A0A6I8NC91"/>
<organism evidence="7 8">
    <name type="scientific">Ornithorhynchus anatinus</name>
    <name type="common">Duckbill platypus</name>
    <dbReference type="NCBI Taxonomy" id="9258"/>
    <lineage>
        <taxon>Eukaryota</taxon>
        <taxon>Metazoa</taxon>
        <taxon>Chordata</taxon>
        <taxon>Craniata</taxon>
        <taxon>Vertebrata</taxon>
        <taxon>Euteleostomi</taxon>
        <taxon>Mammalia</taxon>
        <taxon>Monotremata</taxon>
        <taxon>Ornithorhynchidae</taxon>
        <taxon>Ornithorhynchus</taxon>
    </lineage>
</organism>
<feature type="region of interest" description="Disordered" evidence="4">
    <location>
        <begin position="256"/>
        <end position="278"/>
    </location>
</feature>
<sequence>MRGPLLVSSPLGLGLGLAPGPAGCQMGASQAAGARGEGEIRCRAAAGIAAGGGGRPGPGGPGPGTGRPGGFTPPAMASAKQAHRTPPRDEAGAPERHSEIPTAEGHPDPQEEKVEMPEIRGPSEPLGPEEALSLGQRAPEETLYLEEHLYPEDNFFFEDDTFLGENFTPEAFFPGEPLYLQETLHLEETPILGETPHLEIPTLGETLHLEETPVPEETLHLEETPVPEETLIPEETLHQEETPTPEKTLHLEETSTLGETLQLEKPPTPGKEEEEGGLSPADLELMELRFEECIEAVRGLEEEREELIHQLVALREPALREVQQAHLAILSAYKQQAQVELERDGLRDQIWAIKQKLFKVTKECVAYQYRLESRRQDVAQAAAQREELTGRAAQLTEELAQLRAACREETEQARRRLDATPAPADGHLLQESRRFSSQFESFLAQSRQGLEEQYEPQLVRLLERRDTGAQALQKTRAELQGVREALSPLRGEAERLRLQNRSLEEQIALVRQKRDEEVMQYREQMEEMEERQRQLKNGVQAQQQKNEEMEKLRNSLTQELSAYKATLSKSPGQPESPTGQPESPTAQPGGVGSESQGAA</sequence>
<accession>A0A6I8NC91</accession>
<gene>
    <name evidence="7" type="primary">SYNC</name>
</gene>
<dbReference type="PROSITE" id="PS51842">
    <property type="entry name" value="IF_ROD_2"/>
    <property type="match status" value="1"/>
</dbReference>
<evidence type="ECO:0000256" key="1">
    <source>
        <dbReference type="ARBA" id="ARBA00022754"/>
    </source>
</evidence>
<feature type="compositionally biased region" description="Basic and acidic residues" evidence="4">
    <location>
        <begin position="86"/>
        <end position="118"/>
    </location>
</feature>
<feature type="coiled-coil region" evidence="3">
    <location>
        <begin position="378"/>
        <end position="412"/>
    </location>
</feature>
<dbReference type="InterPro" id="IPR039008">
    <property type="entry name" value="IF_rod_dom"/>
</dbReference>
<evidence type="ECO:0000313" key="7">
    <source>
        <dbReference type="Ensembl" id="ENSOANP00000038368.1"/>
    </source>
</evidence>
<reference evidence="7" key="2">
    <citation type="submission" date="2025-09" db="UniProtKB">
        <authorList>
            <consortium name="Ensembl"/>
        </authorList>
    </citation>
    <scope>IDENTIFICATION</scope>
    <source>
        <strain evidence="7">Glennie</strain>
    </source>
</reference>
<keyword evidence="2 3" id="KW-0175">Coiled coil</keyword>
<feature type="compositionally biased region" description="Polar residues" evidence="4">
    <location>
        <begin position="535"/>
        <end position="544"/>
    </location>
</feature>
<feature type="domain" description="IF rod" evidence="6">
    <location>
        <begin position="279"/>
        <end position="599"/>
    </location>
</feature>
<feature type="compositionally biased region" description="Basic and acidic residues" evidence="4">
    <location>
        <begin position="524"/>
        <end position="533"/>
    </location>
</feature>
<protein>
    <recommendedName>
        <fullName evidence="6">IF rod domain-containing protein</fullName>
    </recommendedName>
</protein>
<feature type="signal peptide" evidence="5">
    <location>
        <begin position="1"/>
        <end position="16"/>
    </location>
</feature>
<dbReference type="Pfam" id="PF00038">
    <property type="entry name" value="Filament"/>
    <property type="match status" value="1"/>
</dbReference>
<dbReference type="GeneTree" id="ENSGT00390000018108"/>
<evidence type="ECO:0000256" key="3">
    <source>
        <dbReference type="SAM" id="Coils"/>
    </source>
</evidence>
<evidence type="ECO:0000256" key="2">
    <source>
        <dbReference type="ARBA" id="ARBA00023054"/>
    </source>
</evidence>
<dbReference type="OMA" id="ACQDELT"/>
<feature type="coiled-coil region" evidence="3">
    <location>
        <begin position="283"/>
        <end position="310"/>
    </location>
</feature>
<dbReference type="Gene3D" id="1.20.5.170">
    <property type="match status" value="1"/>
</dbReference>
<dbReference type="PANTHER" id="PTHR47147">
    <property type="entry name" value="SYNCOILIN"/>
    <property type="match status" value="1"/>
</dbReference>
<dbReference type="PANTHER" id="PTHR47147:SF1">
    <property type="entry name" value="SYNCOILIN"/>
    <property type="match status" value="1"/>
</dbReference>
<dbReference type="InterPro" id="IPR027702">
    <property type="entry name" value="Syncoilin"/>
</dbReference>
<keyword evidence="1" id="KW-0403">Intermediate filament</keyword>
<evidence type="ECO:0000313" key="8">
    <source>
        <dbReference type="Proteomes" id="UP000002279"/>
    </source>
</evidence>